<evidence type="ECO:0000313" key="3">
    <source>
        <dbReference type="EMBL" id="KAK4602230.1"/>
    </source>
</evidence>
<sequence>MKATLIVCLLLASTFFIPSSDAASSRVDKPRVPIGRCDPKGPYGRGCITKPPSPSLKPPPTSPFKPPTPPSKPPPSVRNRPVIP</sequence>
<accession>A0AAN7J8N7</accession>
<keyword evidence="4" id="KW-1185">Reference proteome</keyword>
<dbReference type="Proteomes" id="UP001324115">
    <property type="component" value="Unassembled WGS sequence"/>
</dbReference>
<feature type="compositionally biased region" description="Pro residues" evidence="1">
    <location>
        <begin position="51"/>
        <end position="76"/>
    </location>
</feature>
<proteinExistence type="predicted"/>
<feature type="signal peptide" evidence="2">
    <location>
        <begin position="1"/>
        <end position="22"/>
    </location>
</feature>
<keyword evidence="2" id="KW-0732">Signal</keyword>
<evidence type="ECO:0000313" key="4">
    <source>
        <dbReference type="Proteomes" id="UP001324115"/>
    </source>
</evidence>
<organism evidence="3 4">
    <name type="scientific">Quercus rubra</name>
    <name type="common">Northern red oak</name>
    <name type="synonym">Quercus borealis</name>
    <dbReference type="NCBI Taxonomy" id="3512"/>
    <lineage>
        <taxon>Eukaryota</taxon>
        <taxon>Viridiplantae</taxon>
        <taxon>Streptophyta</taxon>
        <taxon>Embryophyta</taxon>
        <taxon>Tracheophyta</taxon>
        <taxon>Spermatophyta</taxon>
        <taxon>Magnoliopsida</taxon>
        <taxon>eudicotyledons</taxon>
        <taxon>Gunneridae</taxon>
        <taxon>Pentapetalae</taxon>
        <taxon>rosids</taxon>
        <taxon>fabids</taxon>
        <taxon>Fagales</taxon>
        <taxon>Fagaceae</taxon>
        <taxon>Quercus</taxon>
    </lineage>
</organism>
<dbReference type="AlphaFoldDB" id="A0AAN7J8N7"/>
<protein>
    <submittedName>
        <fullName evidence="3">Uncharacterized protein</fullName>
    </submittedName>
</protein>
<gene>
    <name evidence="3" type="ORF">RGQ29_011324</name>
</gene>
<evidence type="ECO:0000256" key="2">
    <source>
        <dbReference type="SAM" id="SignalP"/>
    </source>
</evidence>
<name>A0AAN7J8N7_QUERU</name>
<feature type="region of interest" description="Disordered" evidence="1">
    <location>
        <begin position="21"/>
        <end position="84"/>
    </location>
</feature>
<feature type="chain" id="PRO_5043021833" evidence="2">
    <location>
        <begin position="23"/>
        <end position="84"/>
    </location>
</feature>
<comment type="caution">
    <text evidence="3">The sequence shown here is derived from an EMBL/GenBank/DDBJ whole genome shotgun (WGS) entry which is preliminary data.</text>
</comment>
<dbReference type="EMBL" id="JAXUIC010000002">
    <property type="protein sequence ID" value="KAK4602230.1"/>
    <property type="molecule type" value="Genomic_DNA"/>
</dbReference>
<reference evidence="3 4" key="1">
    <citation type="journal article" date="2023" name="G3 (Bethesda)">
        <title>A haplotype-resolved chromosome-scale genome for Quercus rubra L. provides insights into the genetics of adaptive traits for red oak species.</title>
        <authorList>
            <person name="Kapoor B."/>
            <person name="Jenkins J."/>
            <person name="Schmutz J."/>
            <person name="Zhebentyayeva T."/>
            <person name="Kuelheim C."/>
            <person name="Coggeshall M."/>
            <person name="Heim C."/>
            <person name="Lasky J.R."/>
            <person name="Leites L."/>
            <person name="Islam-Faridi N."/>
            <person name="Romero-Severson J."/>
            <person name="DeLeo V.L."/>
            <person name="Lucas S.M."/>
            <person name="Lazic D."/>
            <person name="Gailing O."/>
            <person name="Carlson J."/>
            <person name="Staton M."/>
        </authorList>
    </citation>
    <scope>NUCLEOTIDE SEQUENCE [LARGE SCALE GENOMIC DNA]</scope>
    <source>
        <strain evidence="3">Pseudo-F2</strain>
    </source>
</reference>
<evidence type="ECO:0000256" key="1">
    <source>
        <dbReference type="SAM" id="MobiDB-lite"/>
    </source>
</evidence>